<proteinExistence type="predicted"/>
<keyword evidence="3" id="KW-0460">Magnesium</keyword>
<reference evidence="5" key="1">
    <citation type="submission" date="2022-10" db="EMBL/GenBank/DDBJ databases">
        <title>Culturing micro-colonial fungi from biological soil crusts in the Mojave desert and describing Neophaeococcomyces mojavensis, and introducing the new genera and species Taxawa tesnikishii.</title>
        <authorList>
            <person name="Kurbessoian T."/>
            <person name="Stajich J.E."/>
        </authorList>
    </citation>
    <scope>NUCLEOTIDE SEQUENCE</scope>
    <source>
        <strain evidence="5">TK_35</strain>
    </source>
</reference>
<dbReference type="SFLD" id="SFLDS00003">
    <property type="entry name" value="Haloacid_Dehalogenase"/>
    <property type="match status" value="1"/>
</dbReference>
<dbReference type="InterPro" id="IPR023214">
    <property type="entry name" value="HAD_sf"/>
</dbReference>
<dbReference type="SUPFAM" id="SSF56784">
    <property type="entry name" value="HAD-like"/>
    <property type="match status" value="1"/>
</dbReference>
<dbReference type="NCBIfam" id="TIGR01509">
    <property type="entry name" value="HAD-SF-IA-v3"/>
    <property type="match status" value="1"/>
</dbReference>
<keyword evidence="2" id="KW-0479">Metal-binding</keyword>
<comment type="caution">
    <text evidence="5">The sequence shown here is derived from an EMBL/GenBank/DDBJ whole genome shotgun (WGS) entry which is preliminary data.</text>
</comment>
<sequence>MSEPRHGYKFIFFDCDNTITLSEYLTMDTTAELVNEILEEYGKSERYTKETLIAKYLGYSFRKMLPEICQEHGIQMSKGGLLYYGNVEEEHVITTFRARGQPCAGALEVIQALYNRGEYTLAVVSSSALGRIKAQIETIGAAKYFEEYCIFSAQNSMSAPKSKPDPSIYIHAMEKLGAKPHECLAIEDSVSGCQAAIRANIPTIGYVGAYKTEGPKEVMKETLKRAGCCVVMREWKDWDDTFRLMLDLDCP</sequence>
<dbReference type="Pfam" id="PF00702">
    <property type="entry name" value="Hydrolase"/>
    <property type="match status" value="1"/>
</dbReference>
<evidence type="ECO:0000313" key="6">
    <source>
        <dbReference type="Proteomes" id="UP001172681"/>
    </source>
</evidence>
<dbReference type="SFLD" id="SFLDG01129">
    <property type="entry name" value="C1.5:_HAD__Beta-PGM__Phosphata"/>
    <property type="match status" value="1"/>
</dbReference>
<dbReference type="Gene3D" id="1.10.150.240">
    <property type="entry name" value="Putative phosphatase, domain 2"/>
    <property type="match status" value="1"/>
</dbReference>
<evidence type="ECO:0000256" key="4">
    <source>
        <dbReference type="ARBA" id="ARBA00023277"/>
    </source>
</evidence>
<dbReference type="InterPro" id="IPR051600">
    <property type="entry name" value="Beta-PGM-like"/>
</dbReference>
<evidence type="ECO:0000256" key="2">
    <source>
        <dbReference type="ARBA" id="ARBA00022723"/>
    </source>
</evidence>
<keyword evidence="4" id="KW-0119">Carbohydrate metabolism</keyword>
<dbReference type="AlphaFoldDB" id="A0AA39CZJ0"/>
<dbReference type="GO" id="GO:0046872">
    <property type="term" value="F:metal ion binding"/>
    <property type="evidence" value="ECO:0007669"/>
    <property type="project" value="UniProtKB-KW"/>
</dbReference>
<keyword evidence="6" id="KW-1185">Reference proteome</keyword>
<gene>
    <name evidence="5" type="ORF">H2204_004311</name>
</gene>
<dbReference type="GO" id="GO:0016791">
    <property type="term" value="F:phosphatase activity"/>
    <property type="evidence" value="ECO:0007669"/>
    <property type="project" value="UniProtKB-ARBA"/>
</dbReference>
<comment type="cofactor">
    <cofactor evidence="1">
        <name>Mg(2+)</name>
        <dbReference type="ChEBI" id="CHEBI:18420"/>
    </cofactor>
</comment>
<accession>A0AA39CZJ0</accession>
<protein>
    <submittedName>
        <fullName evidence="5">Uncharacterized protein</fullName>
    </submittedName>
</protein>
<evidence type="ECO:0000256" key="1">
    <source>
        <dbReference type="ARBA" id="ARBA00001946"/>
    </source>
</evidence>
<dbReference type="Gene3D" id="3.40.50.1000">
    <property type="entry name" value="HAD superfamily/HAD-like"/>
    <property type="match status" value="1"/>
</dbReference>
<dbReference type="InterPro" id="IPR036412">
    <property type="entry name" value="HAD-like_sf"/>
</dbReference>
<evidence type="ECO:0000313" key="5">
    <source>
        <dbReference type="EMBL" id="KAJ9638540.1"/>
    </source>
</evidence>
<organism evidence="5 6">
    <name type="scientific">Knufia peltigerae</name>
    <dbReference type="NCBI Taxonomy" id="1002370"/>
    <lineage>
        <taxon>Eukaryota</taxon>
        <taxon>Fungi</taxon>
        <taxon>Dikarya</taxon>
        <taxon>Ascomycota</taxon>
        <taxon>Pezizomycotina</taxon>
        <taxon>Eurotiomycetes</taxon>
        <taxon>Chaetothyriomycetidae</taxon>
        <taxon>Chaetothyriales</taxon>
        <taxon>Trichomeriaceae</taxon>
        <taxon>Knufia</taxon>
    </lineage>
</organism>
<dbReference type="Proteomes" id="UP001172681">
    <property type="component" value="Unassembled WGS sequence"/>
</dbReference>
<name>A0AA39CZJ0_9EURO</name>
<dbReference type="InterPro" id="IPR006439">
    <property type="entry name" value="HAD-SF_hydro_IA"/>
</dbReference>
<dbReference type="EMBL" id="JAPDRN010000021">
    <property type="protein sequence ID" value="KAJ9638540.1"/>
    <property type="molecule type" value="Genomic_DNA"/>
</dbReference>
<evidence type="ECO:0000256" key="3">
    <source>
        <dbReference type="ARBA" id="ARBA00022842"/>
    </source>
</evidence>
<dbReference type="InterPro" id="IPR023198">
    <property type="entry name" value="PGP-like_dom2"/>
</dbReference>
<dbReference type="PANTHER" id="PTHR46193:SF18">
    <property type="entry name" value="HEXITOL PHOSPHATASE B"/>
    <property type="match status" value="1"/>
</dbReference>
<dbReference type="PANTHER" id="PTHR46193">
    <property type="entry name" value="6-PHOSPHOGLUCONATE PHOSPHATASE"/>
    <property type="match status" value="1"/>
</dbReference>